<evidence type="ECO:0000313" key="1">
    <source>
        <dbReference type="EMBL" id="CAB4546605.1"/>
    </source>
</evidence>
<accession>A0A6J6C696</accession>
<dbReference type="PANTHER" id="PTHR34389:SF2">
    <property type="entry name" value="L-RHAMNOSE MUTAROTASE"/>
    <property type="match status" value="1"/>
</dbReference>
<dbReference type="Gene3D" id="3.30.70.100">
    <property type="match status" value="1"/>
</dbReference>
<dbReference type="SUPFAM" id="SSF54909">
    <property type="entry name" value="Dimeric alpha+beta barrel"/>
    <property type="match status" value="1"/>
</dbReference>
<dbReference type="InterPro" id="IPR008000">
    <property type="entry name" value="Rham/fucose_mutarotase"/>
</dbReference>
<protein>
    <submittedName>
        <fullName evidence="1">Unannotated protein</fullName>
    </submittedName>
</protein>
<dbReference type="EMBL" id="CAEZSV010000015">
    <property type="protein sequence ID" value="CAB4546605.1"/>
    <property type="molecule type" value="Genomic_DNA"/>
</dbReference>
<reference evidence="1" key="1">
    <citation type="submission" date="2020-05" db="EMBL/GenBank/DDBJ databases">
        <authorList>
            <person name="Chiriac C."/>
            <person name="Salcher M."/>
            <person name="Ghai R."/>
            <person name="Kavagutti S V."/>
        </authorList>
    </citation>
    <scope>NUCLEOTIDE SEQUENCE</scope>
</reference>
<dbReference type="PANTHER" id="PTHR34389">
    <property type="entry name" value="L-RHAMNOSE MUTAROTASE"/>
    <property type="match status" value="1"/>
</dbReference>
<dbReference type="AlphaFoldDB" id="A0A6J6C696"/>
<dbReference type="Pfam" id="PF05336">
    <property type="entry name" value="rhaM"/>
    <property type="match status" value="1"/>
</dbReference>
<organism evidence="1">
    <name type="scientific">freshwater metagenome</name>
    <dbReference type="NCBI Taxonomy" id="449393"/>
    <lineage>
        <taxon>unclassified sequences</taxon>
        <taxon>metagenomes</taxon>
        <taxon>ecological metagenomes</taxon>
    </lineage>
</organism>
<gene>
    <name evidence="1" type="ORF">UFOPK1506_00155</name>
</gene>
<proteinExistence type="predicted"/>
<dbReference type="GO" id="GO:0016857">
    <property type="term" value="F:racemase and epimerase activity, acting on carbohydrates and derivatives"/>
    <property type="evidence" value="ECO:0007669"/>
    <property type="project" value="InterPro"/>
</dbReference>
<sequence>MVQRFGSVLGIPAENRQRYEELHADVWPAVLEQIKKSNIRNYSIFRYGELLFSYYEYVGEDYEGDMAKMAADPATKDWWAINEPLQRPVSERQDGEWWAKIPEIFHTD</sequence>
<name>A0A6J6C696_9ZZZZ</name>
<dbReference type="InterPro" id="IPR011008">
    <property type="entry name" value="Dimeric_a/b-barrel"/>
</dbReference>